<evidence type="ECO:0000313" key="4">
    <source>
        <dbReference type="RefSeq" id="XP_033569999.1"/>
    </source>
</evidence>
<dbReference type="GO" id="GO:0016279">
    <property type="term" value="F:protein-lysine N-methyltransferase activity"/>
    <property type="evidence" value="ECO:0007669"/>
    <property type="project" value="InterPro"/>
</dbReference>
<evidence type="ECO:0000313" key="2">
    <source>
        <dbReference type="EMBL" id="KAF2803035.1"/>
    </source>
</evidence>
<dbReference type="Pfam" id="PF00856">
    <property type="entry name" value="SET"/>
    <property type="match status" value="1"/>
</dbReference>
<dbReference type="GeneID" id="54459271"/>
<reference evidence="4" key="2">
    <citation type="submission" date="2020-04" db="EMBL/GenBank/DDBJ databases">
        <authorList>
            <consortium name="NCBI Genome Project"/>
        </authorList>
    </citation>
    <scope>NUCLEOTIDE SEQUENCE</scope>
    <source>
        <strain evidence="4">CBS 304.34</strain>
    </source>
</reference>
<protein>
    <submittedName>
        <fullName evidence="2 4">SET domain-containing protein</fullName>
    </submittedName>
</protein>
<dbReference type="PROSITE" id="PS50280">
    <property type="entry name" value="SET"/>
    <property type="match status" value="1"/>
</dbReference>
<dbReference type="OrthoDB" id="341421at2759"/>
<dbReference type="SUPFAM" id="SSF82199">
    <property type="entry name" value="SET domain"/>
    <property type="match status" value="1"/>
</dbReference>
<name>A0A6A6Y479_9PEZI</name>
<dbReference type="PANTHER" id="PTHR13271:SF137">
    <property type="entry name" value="SET DOMAIN-CONTAINING PROTEIN"/>
    <property type="match status" value="1"/>
</dbReference>
<keyword evidence="3" id="KW-1185">Reference proteome</keyword>
<dbReference type="EMBL" id="MU003720">
    <property type="protein sequence ID" value="KAF2803035.1"/>
    <property type="molecule type" value="Genomic_DNA"/>
</dbReference>
<evidence type="ECO:0000313" key="3">
    <source>
        <dbReference type="Proteomes" id="UP000504636"/>
    </source>
</evidence>
<gene>
    <name evidence="2 4" type="ORF">BDZ99DRAFT_454327</name>
</gene>
<proteinExistence type="predicted"/>
<reference evidence="4" key="3">
    <citation type="submission" date="2025-04" db="UniProtKB">
        <authorList>
            <consortium name="RefSeq"/>
        </authorList>
    </citation>
    <scope>IDENTIFICATION</scope>
    <source>
        <strain evidence="4">CBS 304.34</strain>
    </source>
</reference>
<sequence>MAAALPPGEIHDTFVKWASSQGILMNGVAPAKFVGRGMGIVAARDLKKGERLVLVPAKTLISIDSAAVRKHKFPSNLSIHARLAAFLVKEYEEKESGHRLWQECWPSEEDFKSIMPLNWGEKLQELLPGPAKDLLSAQKAKLAKDWRAAQPLLPSTTFSFFTYAWLIVNTRCFYWDYPNVPAARLPRKRQSLTADDCYAMCPFLDYFNHADQGCEPKYDSKGYTVTTNRDYKAGEEIYVSYGAHTNDFLLVEYGFILSPNAADTTTLDALLLPSLPASAISTLKEDGFYGTYTLSPAGACHRTQAALRLLHLPPRRYVAFVSGADDGAGDQALIDAQLRTLLEAYQRVVMQAAEEVEGLGIGGLEQKEMLVQRWRQIGAIVKGAGGGGGGGA</sequence>
<dbReference type="AlphaFoldDB" id="A0A6A6Y479"/>
<dbReference type="Gene3D" id="3.90.1410.10">
    <property type="entry name" value="set domain protein methyltransferase, domain 1"/>
    <property type="match status" value="1"/>
</dbReference>
<dbReference type="InterPro" id="IPR044429">
    <property type="entry name" value="SETD4_SET"/>
</dbReference>
<dbReference type="InterPro" id="IPR050600">
    <property type="entry name" value="SETD3_SETD6_MTase"/>
</dbReference>
<dbReference type="InterPro" id="IPR046341">
    <property type="entry name" value="SET_dom_sf"/>
</dbReference>
<organism evidence="2">
    <name type="scientific">Mytilinidion resinicola</name>
    <dbReference type="NCBI Taxonomy" id="574789"/>
    <lineage>
        <taxon>Eukaryota</taxon>
        <taxon>Fungi</taxon>
        <taxon>Dikarya</taxon>
        <taxon>Ascomycota</taxon>
        <taxon>Pezizomycotina</taxon>
        <taxon>Dothideomycetes</taxon>
        <taxon>Pleosporomycetidae</taxon>
        <taxon>Mytilinidiales</taxon>
        <taxon>Mytilinidiaceae</taxon>
        <taxon>Mytilinidion</taxon>
    </lineage>
</organism>
<dbReference type="CDD" id="cd19177">
    <property type="entry name" value="SET_SETD4"/>
    <property type="match status" value="1"/>
</dbReference>
<evidence type="ECO:0000259" key="1">
    <source>
        <dbReference type="PROSITE" id="PS50280"/>
    </source>
</evidence>
<feature type="domain" description="SET" evidence="1">
    <location>
        <begin position="26"/>
        <end position="242"/>
    </location>
</feature>
<accession>A0A6A6Y479</accession>
<dbReference type="RefSeq" id="XP_033569999.1">
    <property type="nucleotide sequence ID" value="XM_033718378.1"/>
</dbReference>
<dbReference type="Proteomes" id="UP000504636">
    <property type="component" value="Unplaced"/>
</dbReference>
<dbReference type="PANTHER" id="PTHR13271">
    <property type="entry name" value="UNCHARACTERIZED PUTATIVE METHYLTRANSFERASE"/>
    <property type="match status" value="1"/>
</dbReference>
<reference evidence="2 4" key="1">
    <citation type="journal article" date="2020" name="Stud. Mycol.">
        <title>101 Dothideomycetes genomes: a test case for predicting lifestyles and emergence of pathogens.</title>
        <authorList>
            <person name="Haridas S."/>
            <person name="Albert R."/>
            <person name="Binder M."/>
            <person name="Bloem J."/>
            <person name="Labutti K."/>
            <person name="Salamov A."/>
            <person name="Andreopoulos B."/>
            <person name="Baker S."/>
            <person name="Barry K."/>
            <person name="Bills G."/>
            <person name="Bluhm B."/>
            <person name="Cannon C."/>
            <person name="Castanera R."/>
            <person name="Culley D."/>
            <person name="Daum C."/>
            <person name="Ezra D."/>
            <person name="Gonzalez J."/>
            <person name="Henrissat B."/>
            <person name="Kuo A."/>
            <person name="Liang C."/>
            <person name="Lipzen A."/>
            <person name="Lutzoni F."/>
            <person name="Magnuson J."/>
            <person name="Mondo S."/>
            <person name="Nolan M."/>
            <person name="Ohm R."/>
            <person name="Pangilinan J."/>
            <person name="Park H.-J."/>
            <person name="Ramirez L."/>
            <person name="Alfaro M."/>
            <person name="Sun H."/>
            <person name="Tritt A."/>
            <person name="Yoshinaga Y."/>
            <person name="Zwiers L.-H."/>
            <person name="Turgeon B."/>
            <person name="Goodwin S."/>
            <person name="Spatafora J."/>
            <person name="Crous P."/>
            <person name="Grigoriev I."/>
        </authorList>
    </citation>
    <scope>NUCLEOTIDE SEQUENCE</scope>
    <source>
        <strain evidence="2 4">CBS 304.34</strain>
    </source>
</reference>
<dbReference type="InterPro" id="IPR001214">
    <property type="entry name" value="SET_dom"/>
</dbReference>